<dbReference type="RefSeq" id="WP_072725751.1">
    <property type="nucleotide sequence ID" value="NZ_FQXH01000022.1"/>
</dbReference>
<feature type="coiled-coil region" evidence="2">
    <location>
        <begin position="154"/>
        <end position="237"/>
    </location>
</feature>
<evidence type="ECO:0000313" key="7">
    <source>
        <dbReference type="Proteomes" id="UP000242520"/>
    </source>
</evidence>
<feature type="domain" description="M23ase beta-sheet core" evidence="4">
    <location>
        <begin position="271"/>
        <end position="366"/>
    </location>
</feature>
<evidence type="ECO:0000313" key="6">
    <source>
        <dbReference type="EMBL" id="SHH40088.1"/>
    </source>
</evidence>
<dbReference type="Pfam" id="PF24568">
    <property type="entry name" value="CC_PcsB"/>
    <property type="match status" value="1"/>
</dbReference>
<keyword evidence="2" id="KW-0175">Coiled coil</keyword>
<dbReference type="CDD" id="cd12797">
    <property type="entry name" value="M23_peptidase"/>
    <property type="match status" value="1"/>
</dbReference>
<keyword evidence="6" id="KW-0378">Hydrolase</keyword>
<keyword evidence="1 3" id="KW-0732">Signal</keyword>
<feature type="signal peptide" evidence="3">
    <location>
        <begin position="1"/>
        <end position="21"/>
    </location>
</feature>
<evidence type="ECO:0000256" key="3">
    <source>
        <dbReference type="SAM" id="SignalP"/>
    </source>
</evidence>
<dbReference type="STRING" id="1123350.SAMN02744040_01835"/>
<accession>A0A1M5SP32</accession>
<dbReference type="GO" id="GO:0004222">
    <property type="term" value="F:metalloendopeptidase activity"/>
    <property type="evidence" value="ECO:0007669"/>
    <property type="project" value="TreeGrafter"/>
</dbReference>
<reference evidence="7" key="1">
    <citation type="submission" date="2016-11" db="EMBL/GenBank/DDBJ databases">
        <authorList>
            <person name="Varghese N."/>
            <person name="Submissions S."/>
        </authorList>
    </citation>
    <scope>NUCLEOTIDE SEQUENCE [LARGE SCALE GENOMIC DNA]</scope>
    <source>
        <strain evidence="7">DSM 15285</strain>
    </source>
</reference>
<feature type="chain" id="PRO_5012160723" evidence="3">
    <location>
        <begin position="22"/>
        <end position="375"/>
    </location>
</feature>
<evidence type="ECO:0000256" key="1">
    <source>
        <dbReference type="ARBA" id="ARBA00022729"/>
    </source>
</evidence>
<dbReference type="Proteomes" id="UP000242520">
    <property type="component" value="Unassembled WGS sequence"/>
</dbReference>
<keyword evidence="7" id="KW-1185">Reference proteome</keyword>
<gene>
    <name evidence="6" type="ORF">SAMN02744040_01835</name>
</gene>
<feature type="domain" description="Peptidoglycan hydrolase PcsB coiled-coil" evidence="5">
    <location>
        <begin position="94"/>
        <end position="167"/>
    </location>
</feature>
<dbReference type="InterPro" id="IPR016047">
    <property type="entry name" value="M23ase_b-sheet_dom"/>
</dbReference>
<dbReference type="AlphaFoldDB" id="A0A1M5SP32"/>
<dbReference type="PANTHER" id="PTHR21666">
    <property type="entry name" value="PEPTIDASE-RELATED"/>
    <property type="match status" value="1"/>
</dbReference>
<organism evidence="6 7">
    <name type="scientific">Tepidibacter thalassicus DSM 15285</name>
    <dbReference type="NCBI Taxonomy" id="1123350"/>
    <lineage>
        <taxon>Bacteria</taxon>
        <taxon>Bacillati</taxon>
        <taxon>Bacillota</taxon>
        <taxon>Clostridia</taxon>
        <taxon>Peptostreptococcales</taxon>
        <taxon>Peptostreptococcaceae</taxon>
        <taxon>Tepidibacter</taxon>
    </lineage>
</organism>
<dbReference type="SUPFAM" id="SSF51261">
    <property type="entry name" value="Duplicated hybrid motif"/>
    <property type="match status" value="1"/>
</dbReference>
<dbReference type="Gene3D" id="2.70.70.10">
    <property type="entry name" value="Glucose Permease (Domain IIA)"/>
    <property type="match status" value="1"/>
</dbReference>
<feature type="coiled-coil region" evidence="2">
    <location>
        <begin position="24"/>
        <end position="107"/>
    </location>
</feature>
<dbReference type="InterPro" id="IPR050570">
    <property type="entry name" value="Cell_wall_metabolism_enzyme"/>
</dbReference>
<dbReference type="InterPro" id="IPR011055">
    <property type="entry name" value="Dup_hybrid_motif"/>
</dbReference>
<evidence type="ECO:0000256" key="2">
    <source>
        <dbReference type="SAM" id="Coils"/>
    </source>
</evidence>
<dbReference type="PANTHER" id="PTHR21666:SF270">
    <property type="entry name" value="MUREIN HYDROLASE ACTIVATOR ENVC"/>
    <property type="match status" value="1"/>
</dbReference>
<dbReference type="EMBL" id="FQXH01000022">
    <property type="protein sequence ID" value="SHH40088.1"/>
    <property type="molecule type" value="Genomic_DNA"/>
</dbReference>
<dbReference type="Pfam" id="PF01551">
    <property type="entry name" value="Peptidase_M23"/>
    <property type="match status" value="1"/>
</dbReference>
<evidence type="ECO:0000259" key="5">
    <source>
        <dbReference type="Pfam" id="PF24568"/>
    </source>
</evidence>
<evidence type="ECO:0000259" key="4">
    <source>
        <dbReference type="Pfam" id="PF01551"/>
    </source>
</evidence>
<dbReference type="Gene3D" id="6.10.250.3150">
    <property type="match status" value="1"/>
</dbReference>
<dbReference type="InterPro" id="IPR057309">
    <property type="entry name" value="PcsB_CC"/>
</dbReference>
<proteinExistence type="predicted"/>
<dbReference type="OrthoDB" id="9809488at2"/>
<sequence length="375" mass="42683">MRKIVFVLSVLMVFTSFNVFADNLSDYQKKLNDAKKSMNNINKALNENKQAQKSVQQKINKLSTQIGEKENSIKKLQSELNKTKSEIQKTTKEIEKLENKIKENEELLGKRLRVMYKTSNISYIEILLNSKDISEFLSNLDMIKKIVNYDKNLLAELEEDKKVVEYKKQELVNKENRMVSLKREIEFEKGRLVVSRGEKIRLKQQLKLDQIKMERDIDELNRYAKSLETQIKKLQSKGDYIGGIMAWPVPGRTRISSPFGMRYHPILKKKKMHTGIDIPAPVGTNIVAANDGKVISAGWLGGYGKAVIIDHGGGIVTLYGHNSKLLVSEGDKVKRGQVIAKAGSTGNSTGPHLHFEVRKDGKYVNPLPWVKSKKR</sequence>
<dbReference type="FunFam" id="2.70.70.10:FF:000006">
    <property type="entry name" value="M23 family peptidase"/>
    <property type="match status" value="1"/>
</dbReference>
<name>A0A1M5SP32_9FIRM</name>
<protein>
    <submittedName>
        <fullName evidence="6">Septal ring factor EnvC, activator of murein hydrolases AmiA and AmiB</fullName>
    </submittedName>
</protein>